<dbReference type="Proteomes" id="UP000366945">
    <property type="component" value="Unassembled WGS sequence"/>
</dbReference>
<dbReference type="GO" id="GO:0000160">
    <property type="term" value="P:phosphorelay signal transduction system"/>
    <property type="evidence" value="ECO:0007669"/>
    <property type="project" value="InterPro"/>
</dbReference>
<dbReference type="PROSITE" id="PS50043">
    <property type="entry name" value="HTH_LUXR_2"/>
    <property type="match status" value="1"/>
</dbReference>
<dbReference type="Pfam" id="PF00196">
    <property type="entry name" value="GerE"/>
    <property type="match status" value="1"/>
</dbReference>
<dbReference type="PANTHER" id="PTHR43214:SF17">
    <property type="entry name" value="TRANSCRIPTIONAL REGULATORY PROTEIN RCSB"/>
    <property type="match status" value="1"/>
</dbReference>
<name>A0A5E4WKZ8_9BURK</name>
<dbReference type="RefSeq" id="WP_150680633.1">
    <property type="nucleotide sequence ID" value="NZ_CABPSK010000003.1"/>
</dbReference>
<dbReference type="Pfam" id="PF00072">
    <property type="entry name" value="Response_reg"/>
    <property type="match status" value="1"/>
</dbReference>
<evidence type="ECO:0000259" key="4">
    <source>
        <dbReference type="PROSITE" id="PS50043"/>
    </source>
</evidence>
<dbReference type="SUPFAM" id="SSF52172">
    <property type="entry name" value="CheY-like"/>
    <property type="match status" value="1"/>
</dbReference>
<dbReference type="InterPro" id="IPR001789">
    <property type="entry name" value="Sig_transdc_resp-reg_receiver"/>
</dbReference>
<dbReference type="AlphaFoldDB" id="A0A5E4WKZ8"/>
<dbReference type="PROSITE" id="PS50110">
    <property type="entry name" value="RESPONSE_REGULATORY"/>
    <property type="match status" value="1"/>
</dbReference>
<feature type="modified residue" description="4-aspartylphosphate" evidence="3">
    <location>
        <position position="56"/>
    </location>
</feature>
<dbReference type="CDD" id="cd06170">
    <property type="entry name" value="LuxR_C_like"/>
    <property type="match status" value="1"/>
</dbReference>
<keyword evidence="1 3" id="KW-0597">Phosphoprotein</keyword>
<dbReference type="PRINTS" id="PR00038">
    <property type="entry name" value="HTHLUXR"/>
</dbReference>
<evidence type="ECO:0000313" key="6">
    <source>
        <dbReference type="EMBL" id="VVE25358.1"/>
    </source>
</evidence>
<accession>A0A5E4WKZ8</accession>
<dbReference type="Gene3D" id="3.40.50.2300">
    <property type="match status" value="1"/>
</dbReference>
<evidence type="ECO:0000256" key="3">
    <source>
        <dbReference type="PROSITE-ProRule" id="PRU00169"/>
    </source>
</evidence>
<dbReference type="CDD" id="cd17535">
    <property type="entry name" value="REC_NarL-like"/>
    <property type="match status" value="1"/>
</dbReference>
<dbReference type="GO" id="GO:0003677">
    <property type="term" value="F:DNA binding"/>
    <property type="evidence" value="ECO:0007669"/>
    <property type="project" value="UniProtKB-KW"/>
</dbReference>
<proteinExistence type="predicted"/>
<feature type="domain" description="HTH luxR-type" evidence="4">
    <location>
        <begin position="140"/>
        <end position="205"/>
    </location>
</feature>
<dbReference type="GO" id="GO:0006355">
    <property type="term" value="P:regulation of DNA-templated transcription"/>
    <property type="evidence" value="ECO:0007669"/>
    <property type="project" value="InterPro"/>
</dbReference>
<dbReference type="PANTHER" id="PTHR43214">
    <property type="entry name" value="TWO-COMPONENT RESPONSE REGULATOR"/>
    <property type="match status" value="1"/>
</dbReference>
<dbReference type="InterPro" id="IPR016032">
    <property type="entry name" value="Sig_transdc_resp-reg_C-effctor"/>
</dbReference>
<reference evidence="6 7" key="1">
    <citation type="submission" date="2019-08" db="EMBL/GenBank/DDBJ databases">
        <authorList>
            <person name="Peeters C."/>
        </authorList>
    </citation>
    <scope>NUCLEOTIDE SEQUENCE [LARGE SCALE GENOMIC DNA]</scope>
    <source>
        <strain evidence="6 7">LMG 31114</strain>
    </source>
</reference>
<organism evidence="6 7">
    <name type="scientific">Pandoraea pneumonica</name>
    <dbReference type="NCBI Taxonomy" id="2508299"/>
    <lineage>
        <taxon>Bacteria</taxon>
        <taxon>Pseudomonadati</taxon>
        <taxon>Pseudomonadota</taxon>
        <taxon>Betaproteobacteria</taxon>
        <taxon>Burkholderiales</taxon>
        <taxon>Burkholderiaceae</taxon>
        <taxon>Pandoraea</taxon>
    </lineage>
</organism>
<dbReference type="SUPFAM" id="SSF46894">
    <property type="entry name" value="C-terminal effector domain of the bipartite response regulators"/>
    <property type="match status" value="1"/>
</dbReference>
<dbReference type="GeneID" id="300405371"/>
<sequence>MTKIRVALADDHPAILAGLRYELENQPSLAVVGTARNSTAIVESILRAPCDVLVTDYAMPGGRYGDGMTLLGYLHRTFPKLRVVVLTSIENPALLRQIGASGIRAVLNKTGDLHHLIAAIHAVYLGHEFRCPASGPRPASSTAGKPLSKRESEVLRLYVSGVSITGIAARLHRTKQTISAQKVSAMKKLGLECDADLYGFAFRAGLSTAALSNPSGIDSHLEP</sequence>
<gene>
    <name evidence="6" type="ORF">PPN31114_03360</name>
</gene>
<dbReference type="InterPro" id="IPR011006">
    <property type="entry name" value="CheY-like_superfamily"/>
</dbReference>
<dbReference type="InterPro" id="IPR039420">
    <property type="entry name" value="WalR-like"/>
</dbReference>
<dbReference type="Gene3D" id="1.10.10.10">
    <property type="entry name" value="Winged helix-like DNA-binding domain superfamily/Winged helix DNA-binding domain"/>
    <property type="match status" value="1"/>
</dbReference>
<evidence type="ECO:0000256" key="2">
    <source>
        <dbReference type="ARBA" id="ARBA00023125"/>
    </source>
</evidence>
<dbReference type="InterPro" id="IPR036388">
    <property type="entry name" value="WH-like_DNA-bd_sf"/>
</dbReference>
<dbReference type="InterPro" id="IPR000792">
    <property type="entry name" value="Tscrpt_reg_LuxR_C"/>
</dbReference>
<dbReference type="EMBL" id="CABPSK010000003">
    <property type="protein sequence ID" value="VVE25358.1"/>
    <property type="molecule type" value="Genomic_DNA"/>
</dbReference>
<dbReference type="SMART" id="SM00421">
    <property type="entry name" value="HTH_LUXR"/>
    <property type="match status" value="1"/>
</dbReference>
<protein>
    <submittedName>
        <fullName evidence="6">LuxR family transcriptional regulator</fullName>
    </submittedName>
</protein>
<evidence type="ECO:0000259" key="5">
    <source>
        <dbReference type="PROSITE" id="PS50110"/>
    </source>
</evidence>
<feature type="domain" description="Response regulatory" evidence="5">
    <location>
        <begin position="5"/>
        <end position="124"/>
    </location>
</feature>
<dbReference type="OrthoDB" id="8585266at2"/>
<evidence type="ECO:0000313" key="7">
    <source>
        <dbReference type="Proteomes" id="UP000366945"/>
    </source>
</evidence>
<keyword evidence="7" id="KW-1185">Reference proteome</keyword>
<dbReference type="SMART" id="SM00448">
    <property type="entry name" value="REC"/>
    <property type="match status" value="1"/>
</dbReference>
<evidence type="ECO:0000256" key="1">
    <source>
        <dbReference type="ARBA" id="ARBA00022553"/>
    </source>
</evidence>
<dbReference type="InterPro" id="IPR058245">
    <property type="entry name" value="NreC/VraR/RcsB-like_REC"/>
</dbReference>
<keyword evidence="2" id="KW-0238">DNA-binding</keyword>